<dbReference type="Proteomes" id="UP000312512">
    <property type="component" value="Unassembled WGS sequence"/>
</dbReference>
<dbReference type="PANTHER" id="PTHR46847">
    <property type="entry name" value="D-ALLOSE-BINDING PERIPLASMIC PROTEIN-RELATED"/>
    <property type="match status" value="1"/>
</dbReference>
<dbReference type="PROSITE" id="PS51257">
    <property type="entry name" value="PROKAR_LIPOPROTEIN"/>
    <property type="match status" value="1"/>
</dbReference>
<proteinExistence type="inferred from homology"/>
<protein>
    <submittedName>
        <fullName evidence="5">Substrate-binding domain-containing protein</fullName>
    </submittedName>
</protein>
<gene>
    <name evidence="5" type="ORF">FH608_022180</name>
</gene>
<dbReference type="SUPFAM" id="SSF53822">
    <property type="entry name" value="Periplasmic binding protein-like I"/>
    <property type="match status" value="1"/>
</dbReference>
<evidence type="ECO:0000313" key="5">
    <source>
        <dbReference type="EMBL" id="KAB8193045.1"/>
    </source>
</evidence>
<dbReference type="EMBL" id="VDLX02000008">
    <property type="protein sequence ID" value="KAB8193045.1"/>
    <property type="molecule type" value="Genomic_DNA"/>
</dbReference>
<dbReference type="GO" id="GO:0030313">
    <property type="term" value="C:cell envelope"/>
    <property type="evidence" value="ECO:0007669"/>
    <property type="project" value="UniProtKB-SubCell"/>
</dbReference>
<dbReference type="PANTHER" id="PTHR46847:SF1">
    <property type="entry name" value="D-ALLOSE-BINDING PERIPLASMIC PROTEIN-RELATED"/>
    <property type="match status" value="1"/>
</dbReference>
<evidence type="ECO:0000313" key="6">
    <source>
        <dbReference type="Proteomes" id="UP000312512"/>
    </source>
</evidence>
<evidence type="ECO:0000256" key="1">
    <source>
        <dbReference type="ARBA" id="ARBA00004196"/>
    </source>
</evidence>
<accession>A0A5C4WBN8</accession>
<organism evidence="5 6">
    <name type="scientific">Nonomuraea phyllanthi</name>
    <dbReference type="NCBI Taxonomy" id="2219224"/>
    <lineage>
        <taxon>Bacteria</taxon>
        <taxon>Bacillati</taxon>
        <taxon>Actinomycetota</taxon>
        <taxon>Actinomycetes</taxon>
        <taxon>Streptosporangiales</taxon>
        <taxon>Streptosporangiaceae</taxon>
        <taxon>Nonomuraea</taxon>
    </lineage>
</organism>
<evidence type="ECO:0000256" key="3">
    <source>
        <dbReference type="ARBA" id="ARBA00022729"/>
    </source>
</evidence>
<dbReference type="OrthoDB" id="9808136at2"/>
<sequence length="310" mass="31738">MTMRILAIALAGALFGTAACGAPASGDSSGQLTIGMTVSTMSNPYFMQFRDAAEAAALNSGARLTVTDAANDAARQAGQIQGFTGRHMKAIIVNPVGSGGLGPAIRAAARAGIPVIAADRSISGAGVTQTLTSDNLAGGRLGAQELARQIGGKGEVVVLQGTAGTSASRLRGKGFTEAIAAYPEIKVVARQRADFNRAKGVEAMTRLLRSHPGIDGVFAENDEMALGAVQALGPRAGTHVKVVGYDGTPSGLRAVRAGTMAATVAQLPRVLGWRAVNDAIKAARHQIIPTTVAVPVKVANKGNVREFWSF</sequence>
<evidence type="ECO:0000256" key="2">
    <source>
        <dbReference type="ARBA" id="ARBA00007639"/>
    </source>
</evidence>
<dbReference type="InterPro" id="IPR025997">
    <property type="entry name" value="SBP_2_dom"/>
</dbReference>
<dbReference type="Gene3D" id="3.40.50.2300">
    <property type="match status" value="2"/>
</dbReference>
<dbReference type="InterPro" id="IPR028082">
    <property type="entry name" value="Peripla_BP_I"/>
</dbReference>
<dbReference type="Pfam" id="PF13407">
    <property type="entry name" value="Peripla_BP_4"/>
    <property type="match status" value="1"/>
</dbReference>
<comment type="subcellular location">
    <subcellularLocation>
        <location evidence="1">Cell envelope</location>
    </subcellularLocation>
</comment>
<keyword evidence="6" id="KW-1185">Reference proteome</keyword>
<comment type="similarity">
    <text evidence="2">Belongs to the bacterial solute-binding protein 2 family.</text>
</comment>
<dbReference type="AlphaFoldDB" id="A0A5C4WBN8"/>
<evidence type="ECO:0000259" key="4">
    <source>
        <dbReference type="Pfam" id="PF13407"/>
    </source>
</evidence>
<feature type="domain" description="Periplasmic binding protein" evidence="4">
    <location>
        <begin position="34"/>
        <end position="284"/>
    </location>
</feature>
<name>A0A5C4WBN8_9ACTN</name>
<reference evidence="5 6" key="1">
    <citation type="submission" date="2019-10" db="EMBL/GenBank/DDBJ databases">
        <title>Nonomuraea sp. nov., isolated from Phyllanthus amarus.</title>
        <authorList>
            <person name="Klykleung N."/>
            <person name="Tanasupawat S."/>
        </authorList>
    </citation>
    <scope>NUCLEOTIDE SEQUENCE [LARGE SCALE GENOMIC DNA]</scope>
    <source>
        <strain evidence="5 6">PA1-10</strain>
    </source>
</reference>
<dbReference type="GO" id="GO:0030246">
    <property type="term" value="F:carbohydrate binding"/>
    <property type="evidence" value="ECO:0007669"/>
    <property type="project" value="UniProtKB-ARBA"/>
</dbReference>
<keyword evidence="3" id="KW-0732">Signal</keyword>
<comment type="caution">
    <text evidence="5">The sequence shown here is derived from an EMBL/GenBank/DDBJ whole genome shotgun (WGS) entry which is preliminary data.</text>
</comment>